<reference evidence="9 10" key="1">
    <citation type="submission" date="2007-08" db="EMBL/GenBank/DDBJ databases">
        <authorList>
            <person name="Fulton L."/>
            <person name="Clifton S."/>
            <person name="Fulton B."/>
            <person name="Xu J."/>
            <person name="Minx P."/>
            <person name="Pepin K.H."/>
            <person name="Johnson M."/>
            <person name="Thiruvilangam P."/>
            <person name="Bhonagiri V."/>
            <person name="Nash W.E."/>
            <person name="Mardis E.R."/>
            <person name="Wilson R.K."/>
        </authorList>
    </citation>
    <scope>NUCLEOTIDE SEQUENCE [LARGE SCALE GENOMIC DNA]</scope>
    <source>
        <strain evidence="10">ATCC BAA-613 / DSM 15670 / CCUG 46953 / JCM 12243 / WAL 16351</strain>
    </source>
</reference>
<dbReference type="HOGENOM" id="CLU_016047_1_1_9"/>
<dbReference type="InterPro" id="IPR035906">
    <property type="entry name" value="MetI-like_sf"/>
</dbReference>
<feature type="transmembrane region" description="Helical" evidence="7">
    <location>
        <begin position="255"/>
        <end position="276"/>
    </location>
</feature>
<evidence type="ECO:0000313" key="9">
    <source>
        <dbReference type="EMBL" id="EDP16222.1"/>
    </source>
</evidence>
<feature type="transmembrane region" description="Helical" evidence="7">
    <location>
        <begin position="119"/>
        <end position="143"/>
    </location>
</feature>
<evidence type="ECO:0000256" key="5">
    <source>
        <dbReference type="ARBA" id="ARBA00022989"/>
    </source>
</evidence>
<dbReference type="InterPro" id="IPR000515">
    <property type="entry name" value="MetI-like"/>
</dbReference>
<keyword evidence="4 7" id="KW-0812">Transmembrane</keyword>
<feature type="transmembrane region" description="Helical" evidence="7">
    <location>
        <begin position="197"/>
        <end position="219"/>
    </location>
</feature>
<feature type="transmembrane region" description="Helical" evidence="7">
    <location>
        <begin position="155"/>
        <end position="176"/>
    </location>
</feature>
<evidence type="ECO:0000256" key="7">
    <source>
        <dbReference type="RuleBase" id="RU363032"/>
    </source>
</evidence>
<dbReference type="eggNOG" id="COG0395">
    <property type="taxonomic scope" value="Bacteria"/>
</dbReference>
<gene>
    <name evidence="9" type="ORF">CLOBOL_03659</name>
</gene>
<evidence type="ECO:0000259" key="8">
    <source>
        <dbReference type="PROSITE" id="PS50928"/>
    </source>
</evidence>
<comment type="subcellular location">
    <subcellularLocation>
        <location evidence="1 7">Cell membrane</location>
        <topology evidence="1 7">Multi-pass membrane protein</topology>
    </subcellularLocation>
</comment>
<evidence type="ECO:0000256" key="3">
    <source>
        <dbReference type="ARBA" id="ARBA00022475"/>
    </source>
</evidence>
<evidence type="ECO:0000256" key="1">
    <source>
        <dbReference type="ARBA" id="ARBA00004651"/>
    </source>
</evidence>
<name>A8RTG0_ENTBW</name>
<dbReference type="CDD" id="cd06261">
    <property type="entry name" value="TM_PBP2"/>
    <property type="match status" value="1"/>
</dbReference>
<dbReference type="Proteomes" id="UP000005396">
    <property type="component" value="Unassembled WGS sequence"/>
</dbReference>
<dbReference type="GO" id="GO:0055085">
    <property type="term" value="P:transmembrane transport"/>
    <property type="evidence" value="ECO:0007669"/>
    <property type="project" value="InterPro"/>
</dbReference>
<keyword evidence="5 7" id="KW-1133">Transmembrane helix</keyword>
<comment type="similarity">
    <text evidence="7">Belongs to the binding-protein-dependent transport system permease family.</text>
</comment>
<reference evidence="9 10" key="2">
    <citation type="submission" date="2007-09" db="EMBL/GenBank/DDBJ databases">
        <title>Draft genome sequence of Clostridium bolteae (ATCC BAA-613).</title>
        <authorList>
            <person name="Sudarsanam P."/>
            <person name="Ley R."/>
            <person name="Guruge J."/>
            <person name="Turnbaugh P.J."/>
            <person name="Mahowald M."/>
            <person name="Liep D."/>
            <person name="Gordon J."/>
        </authorList>
    </citation>
    <scope>NUCLEOTIDE SEQUENCE [LARGE SCALE GENOMIC DNA]</scope>
    <source>
        <strain evidence="10">ATCC BAA-613 / DSM 15670 / CCUG 46953 / JCM 12243 / WAL 16351</strain>
    </source>
</reference>
<dbReference type="SUPFAM" id="SSF161098">
    <property type="entry name" value="MetI-like"/>
    <property type="match status" value="1"/>
</dbReference>
<dbReference type="AlphaFoldDB" id="A8RTG0"/>
<dbReference type="PaxDb" id="411902-CLOBOL_03659"/>
<feature type="transmembrane region" description="Helical" evidence="7">
    <location>
        <begin position="21"/>
        <end position="43"/>
    </location>
</feature>
<dbReference type="GO" id="GO:0005886">
    <property type="term" value="C:plasma membrane"/>
    <property type="evidence" value="ECO:0007669"/>
    <property type="project" value="UniProtKB-SubCell"/>
</dbReference>
<keyword evidence="6 7" id="KW-0472">Membrane</keyword>
<feature type="transmembrane region" description="Helical" evidence="7">
    <location>
        <begin position="90"/>
        <end position="110"/>
    </location>
</feature>
<evidence type="ECO:0000256" key="2">
    <source>
        <dbReference type="ARBA" id="ARBA00022448"/>
    </source>
</evidence>
<feature type="domain" description="ABC transmembrane type-1" evidence="8">
    <location>
        <begin position="84"/>
        <end position="276"/>
    </location>
</feature>
<dbReference type="PROSITE" id="PS50928">
    <property type="entry name" value="ABC_TM1"/>
    <property type="match status" value="1"/>
</dbReference>
<comment type="caution">
    <text evidence="9">The sequence shown here is derived from an EMBL/GenBank/DDBJ whole genome shotgun (WGS) entry which is preliminary data.</text>
</comment>
<evidence type="ECO:0000256" key="4">
    <source>
        <dbReference type="ARBA" id="ARBA00022692"/>
    </source>
</evidence>
<protein>
    <recommendedName>
        <fullName evidence="8">ABC transmembrane type-1 domain-containing protein</fullName>
    </recommendedName>
</protein>
<sequence length="291" mass="32957">MQMRMGGRHMNRKEKARLNLFLRYLLLIGLGIVMIYPLCWMIGASFKTNSELFSSAGIIPMAPTLDGYRNGFKGYEGMNLLHFMGNTYKFVLPKVVFTVISAVITSYGFARFRFVGKNLLFVLLLSTLFLPQVVLNVPQYILFNEVGWLNSYLPIVIPSMLAGDTFFVYMLIQFLRGIPRELEEAAEIDGCNVVERLWYVIVPMLKPSIVSCALFQFMWASNDFMGPLIYINSVRKYPVSIFLRMSMDTETGFDWNRILAMSLLAIIPSLAVFFMAQDSFVDGIAAGGVKG</sequence>
<organism evidence="9 10">
    <name type="scientific">Enterocloster bolteae (strain ATCC BAA-613 / DSM 15670 / CCUG 46953 / JCM 12243 / WAL 16351)</name>
    <name type="common">Clostridium bolteae</name>
    <dbReference type="NCBI Taxonomy" id="411902"/>
    <lineage>
        <taxon>Bacteria</taxon>
        <taxon>Bacillati</taxon>
        <taxon>Bacillota</taxon>
        <taxon>Clostridia</taxon>
        <taxon>Lachnospirales</taxon>
        <taxon>Lachnospiraceae</taxon>
        <taxon>Enterocloster</taxon>
    </lineage>
</organism>
<accession>A8RTG0</accession>
<dbReference type="Gene3D" id="1.10.3720.10">
    <property type="entry name" value="MetI-like"/>
    <property type="match status" value="1"/>
</dbReference>
<proteinExistence type="inferred from homology"/>
<dbReference type="PANTHER" id="PTHR43744">
    <property type="entry name" value="ABC TRANSPORTER PERMEASE PROTEIN MG189-RELATED-RELATED"/>
    <property type="match status" value="1"/>
</dbReference>
<dbReference type="PANTHER" id="PTHR43744:SF6">
    <property type="entry name" value="ABC TRANSPORTER PERMEASE PROTEIN YESQ-RELATED"/>
    <property type="match status" value="1"/>
</dbReference>
<dbReference type="Pfam" id="PF00528">
    <property type="entry name" value="BPD_transp_1"/>
    <property type="match status" value="1"/>
</dbReference>
<evidence type="ECO:0000313" key="10">
    <source>
        <dbReference type="Proteomes" id="UP000005396"/>
    </source>
</evidence>
<keyword evidence="3" id="KW-1003">Cell membrane</keyword>
<keyword evidence="2 7" id="KW-0813">Transport</keyword>
<dbReference type="EMBL" id="ABCC02000032">
    <property type="protein sequence ID" value="EDP16222.1"/>
    <property type="molecule type" value="Genomic_DNA"/>
</dbReference>
<evidence type="ECO:0000256" key="6">
    <source>
        <dbReference type="ARBA" id="ARBA00023136"/>
    </source>
</evidence>